<accession>A0A7S3QJ37</accession>
<feature type="domain" description="Laminin G" evidence="2">
    <location>
        <begin position="452"/>
        <end position="643"/>
    </location>
</feature>
<keyword evidence="1" id="KW-0732">Signal</keyword>
<evidence type="ECO:0000259" key="2">
    <source>
        <dbReference type="PROSITE" id="PS50025"/>
    </source>
</evidence>
<dbReference type="InterPro" id="IPR001791">
    <property type="entry name" value="Laminin_G"/>
</dbReference>
<reference evidence="3" key="1">
    <citation type="submission" date="2021-01" db="EMBL/GenBank/DDBJ databases">
        <authorList>
            <person name="Corre E."/>
            <person name="Pelletier E."/>
            <person name="Niang G."/>
            <person name="Scheremetjew M."/>
            <person name="Finn R."/>
            <person name="Kale V."/>
            <person name="Holt S."/>
            <person name="Cochrane G."/>
            <person name="Meng A."/>
            <person name="Brown T."/>
            <person name="Cohen L."/>
        </authorList>
    </citation>
    <scope>NUCLEOTIDE SEQUENCE</scope>
    <source>
        <strain evidence="3">MM31A-1</strain>
    </source>
</reference>
<dbReference type="EMBL" id="HBIO01031270">
    <property type="protein sequence ID" value="CAE0479109.1"/>
    <property type="molecule type" value="Transcribed_RNA"/>
</dbReference>
<protein>
    <recommendedName>
        <fullName evidence="2">Laminin G domain-containing protein</fullName>
    </recommendedName>
</protein>
<dbReference type="SMART" id="SM00282">
    <property type="entry name" value="LamG"/>
    <property type="match status" value="1"/>
</dbReference>
<dbReference type="Pfam" id="PF00149">
    <property type="entry name" value="Metallophos"/>
    <property type="match status" value="1"/>
</dbReference>
<dbReference type="InterPro" id="IPR029052">
    <property type="entry name" value="Metallo-depent_PP-like"/>
</dbReference>
<dbReference type="Gene3D" id="3.60.21.10">
    <property type="match status" value="1"/>
</dbReference>
<dbReference type="SUPFAM" id="SSF56300">
    <property type="entry name" value="Metallo-dependent phosphatases"/>
    <property type="match status" value="1"/>
</dbReference>
<dbReference type="CDD" id="cd00110">
    <property type="entry name" value="LamG"/>
    <property type="match status" value="1"/>
</dbReference>
<evidence type="ECO:0000313" key="3">
    <source>
        <dbReference type="EMBL" id="CAE0479109.1"/>
    </source>
</evidence>
<evidence type="ECO:0000256" key="1">
    <source>
        <dbReference type="SAM" id="SignalP"/>
    </source>
</evidence>
<dbReference type="Pfam" id="PF13385">
    <property type="entry name" value="Laminin_G_3"/>
    <property type="match status" value="1"/>
</dbReference>
<dbReference type="GO" id="GO:0016787">
    <property type="term" value="F:hydrolase activity"/>
    <property type="evidence" value="ECO:0007669"/>
    <property type="project" value="InterPro"/>
</dbReference>
<feature type="chain" id="PRO_5030784494" description="Laminin G domain-containing protein" evidence="1">
    <location>
        <begin position="24"/>
        <end position="714"/>
    </location>
</feature>
<dbReference type="InterPro" id="IPR013320">
    <property type="entry name" value="ConA-like_dom_sf"/>
</dbReference>
<feature type="signal peptide" evidence="1">
    <location>
        <begin position="1"/>
        <end position="23"/>
    </location>
</feature>
<proteinExistence type="predicted"/>
<sequence length="714" mass="79165">MMKLHIFPIAAVLLSYAACTIHAQDWGFLVMTDWHRGEVFATTPDRDSEDYKVRLDTLSHIKRTYGGELVVMPGDVATGKWHRPDYINKYFPGMTNAEAVLKAGNNCFGTIRSLFTDAGYEKVLVAVGDHELGDNYWISGDHKTKSLPQFREAFSNAFNSNQAGSFKYEEMIGSVNARPIGTIYESTSFAHQHKNVLFVTVDVFMKLSQDADFFDATTSEGGEGVVTGSVAGDHLQWFEQVLQEGNKKSSIDHIIVQAHLPILLPTRKSSSSAMSVDGGVESEFWQLMVQYGVSVYLGGEVHTVTATKDPSTNLVQVISRSNFNNGFLKVKVKSSGLEIVAYGEEGPNGRDNRTYSELGQLSLPRDVFDAPTGSGSLKLVDINEPLIYYSFDESMPLIDRPVDGMGTKKVLAPDMIEINGEVAMDSVPNYGEFGQQYDAQIANVELSKGVMGNAAMFSPDSRMSVYSMGPFSGGTAMSYSFWFKTKGPGEMILFHYAPKWALNEGGNKNVFSLTLNDGQPKLYASPTSVLTGQSWDLNDGRWHNIAVIMPRASCRLSEVKMYVDNEQVETESSNDNPNLYLSGSGYIGIGGYGYTEAIAFSISQGIPFEGKIDELYVWGRTVLIAEVARVQKKEFQINETHKCVANEKRFNFETTELEKDWHCARSCRETLSCLGYEIKLKASGKYRCLQFKNRHPRVGKEVTLGNKPNCVVLV</sequence>
<name>A0A7S3QJ37_9STRA</name>
<organism evidence="3">
    <name type="scientific">Chaetoceros debilis</name>
    <dbReference type="NCBI Taxonomy" id="122233"/>
    <lineage>
        <taxon>Eukaryota</taxon>
        <taxon>Sar</taxon>
        <taxon>Stramenopiles</taxon>
        <taxon>Ochrophyta</taxon>
        <taxon>Bacillariophyta</taxon>
        <taxon>Coscinodiscophyceae</taxon>
        <taxon>Chaetocerotophycidae</taxon>
        <taxon>Chaetocerotales</taxon>
        <taxon>Chaetocerotaceae</taxon>
        <taxon>Chaetoceros</taxon>
    </lineage>
</organism>
<gene>
    <name evidence="3" type="ORF">CDEB00056_LOCUS23963</name>
</gene>
<dbReference type="InterPro" id="IPR004843">
    <property type="entry name" value="Calcineurin-like_PHP"/>
</dbReference>
<dbReference type="SUPFAM" id="SSF49899">
    <property type="entry name" value="Concanavalin A-like lectins/glucanases"/>
    <property type="match status" value="1"/>
</dbReference>
<dbReference type="PROSITE" id="PS50025">
    <property type="entry name" value="LAM_G_DOMAIN"/>
    <property type="match status" value="1"/>
</dbReference>
<dbReference type="AlphaFoldDB" id="A0A7S3QJ37"/>
<dbReference type="Gene3D" id="2.60.120.200">
    <property type="match status" value="1"/>
</dbReference>